<evidence type="ECO:0008006" key="2">
    <source>
        <dbReference type="Google" id="ProtNLM"/>
    </source>
</evidence>
<accession>A0A644SYH5</accession>
<evidence type="ECO:0000313" key="1">
    <source>
        <dbReference type="EMBL" id="MPL58691.1"/>
    </source>
</evidence>
<dbReference type="AlphaFoldDB" id="A0A644SYH5"/>
<proteinExistence type="predicted"/>
<protein>
    <recommendedName>
        <fullName evidence="2">YkuS family protein</fullName>
    </recommendedName>
</protein>
<name>A0A644SYH5_9ZZZZ</name>
<reference evidence="1" key="1">
    <citation type="submission" date="2019-08" db="EMBL/GenBank/DDBJ databases">
        <authorList>
            <person name="Kucharzyk K."/>
            <person name="Murdoch R.W."/>
            <person name="Higgins S."/>
            <person name="Loffler F."/>
        </authorList>
    </citation>
    <scope>NUCLEOTIDE SEQUENCE</scope>
</reference>
<gene>
    <name evidence="1" type="ORF">SDC9_04233</name>
</gene>
<comment type="caution">
    <text evidence="1">The sequence shown here is derived from an EMBL/GenBank/DDBJ whole genome shotgun (WGS) entry which is preliminary data.</text>
</comment>
<organism evidence="1">
    <name type="scientific">bioreactor metagenome</name>
    <dbReference type="NCBI Taxonomy" id="1076179"/>
    <lineage>
        <taxon>unclassified sequences</taxon>
        <taxon>metagenomes</taxon>
        <taxon>ecological metagenomes</taxon>
    </lineage>
</organism>
<dbReference type="InterPro" id="IPR005370">
    <property type="entry name" value="UPF0180"/>
</dbReference>
<sequence>MQGLIAIEKNLKNLFEVLETEGYEVVPLESADMDTVDAVVVSGADSNLMNMQDTVTAVPVINASGKTANDILEELDSL</sequence>
<dbReference type="Pfam" id="PF03698">
    <property type="entry name" value="UPF0180"/>
    <property type="match status" value="1"/>
</dbReference>
<dbReference type="EMBL" id="VSSQ01000007">
    <property type="protein sequence ID" value="MPL58691.1"/>
    <property type="molecule type" value="Genomic_DNA"/>
</dbReference>